<feature type="compositionally biased region" description="Low complexity" evidence="1">
    <location>
        <begin position="358"/>
        <end position="369"/>
    </location>
</feature>
<evidence type="ECO:0000313" key="3">
    <source>
        <dbReference type="Proteomes" id="UP001234178"/>
    </source>
</evidence>
<accession>A0ABR0BA85</accession>
<reference evidence="2 3" key="1">
    <citation type="journal article" date="2023" name="Nucleic Acids Res.">
        <title>The hologenome of Daphnia magna reveals possible DNA methylation and microbiome-mediated evolution of the host genome.</title>
        <authorList>
            <person name="Chaturvedi A."/>
            <person name="Li X."/>
            <person name="Dhandapani V."/>
            <person name="Marshall H."/>
            <person name="Kissane S."/>
            <person name="Cuenca-Cambronero M."/>
            <person name="Asole G."/>
            <person name="Calvet F."/>
            <person name="Ruiz-Romero M."/>
            <person name="Marangio P."/>
            <person name="Guigo R."/>
            <person name="Rago D."/>
            <person name="Mirbahai L."/>
            <person name="Eastwood N."/>
            <person name="Colbourne J.K."/>
            <person name="Zhou J."/>
            <person name="Mallon E."/>
            <person name="Orsini L."/>
        </authorList>
    </citation>
    <scope>NUCLEOTIDE SEQUENCE [LARGE SCALE GENOMIC DNA]</scope>
    <source>
        <strain evidence="2">LRV0_1</strain>
    </source>
</reference>
<proteinExistence type="predicted"/>
<keyword evidence="3" id="KW-1185">Reference proteome</keyword>
<evidence type="ECO:0000256" key="1">
    <source>
        <dbReference type="SAM" id="MobiDB-lite"/>
    </source>
</evidence>
<protein>
    <submittedName>
        <fullName evidence="2">Uncharacterized protein</fullName>
    </submittedName>
</protein>
<organism evidence="2 3">
    <name type="scientific">Daphnia magna</name>
    <dbReference type="NCBI Taxonomy" id="35525"/>
    <lineage>
        <taxon>Eukaryota</taxon>
        <taxon>Metazoa</taxon>
        <taxon>Ecdysozoa</taxon>
        <taxon>Arthropoda</taxon>
        <taxon>Crustacea</taxon>
        <taxon>Branchiopoda</taxon>
        <taxon>Diplostraca</taxon>
        <taxon>Cladocera</taxon>
        <taxon>Anomopoda</taxon>
        <taxon>Daphniidae</taxon>
        <taxon>Daphnia</taxon>
    </lineage>
</organism>
<feature type="region of interest" description="Disordered" evidence="1">
    <location>
        <begin position="442"/>
        <end position="464"/>
    </location>
</feature>
<feature type="region of interest" description="Disordered" evidence="1">
    <location>
        <begin position="339"/>
        <end position="369"/>
    </location>
</feature>
<comment type="caution">
    <text evidence="2">The sequence shown here is derived from an EMBL/GenBank/DDBJ whole genome shotgun (WGS) entry which is preliminary data.</text>
</comment>
<gene>
    <name evidence="2" type="ORF">OUZ56_033117</name>
</gene>
<dbReference type="EMBL" id="JAOYFB010000044">
    <property type="protein sequence ID" value="KAK4045493.1"/>
    <property type="molecule type" value="Genomic_DNA"/>
</dbReference>
<sequence length="464" mass="50634">MTTTCAIFEAGGGATSISDENVSEERASLGGGGEPVVLGGALGSLPVEDAHRGVPDDDVRHLLHAGEDVLLDVRDAVLRAESLHLRLKLLVAEHREIGPDVVLNLVIEVPLEEVDDIAGPLGRFRAGLVIDRPDDLADVALGAVLRARREAVHVVAGVIRPDDRKRVHVLDRLGDDRIEDRRRDRQRAERGEKCRNRDEIDRAVGEVALEPEVLPGDRRRRLARLLNQVLVGEHAERVRRVIGKLPGDGEAGEHQIALRLRHVALVDPLDISLDQIGIAFFAGRPVMEDVVLEVPRLRHHPIGPVEHAAPALGEDAARALRADAGDLVVALVADVMHRDPPARAPEGEGDWRNRGRNPGEAPADGARGAPPALHFGEVVEVFLAEFAVDFFSQRIELGEEPFKVHRAHREGLTVLRSGILLRMRELRPTLRRPFCGHPLQRVEGAEARTEGGGRKHAADLPDGT</sequence>
<feature type="compositionally biased region" description="Basic and acidic residues" evidence="1">
    <location>
        <begin position="443"/>
        <end position="464"/>
    </location>
</feature>
<evidence type="ECO:0000313" key="2">
    <source>
        <dbReference type="EMBL" id="KAK4045493.1"/>
    </source>
</evidence>
<feature type="compositionally biased region" description="Basic and acidic residues" evidence="1">
    <location>
        <begin position="339"/>
        <end position="353"/>
    </location>
</feature>
<dbReference type="Proteomes" id="UP001234178">
    <property type="component" value="Unassembled WGS sequence"/>
</dbReference>
<name>A0ABR0BA85_9CRUS</name>